<dbReference type="Proteomes" id="UP000660265">
    <property type="component" value="Unassembled WGS sequence"/>
</dbReference>
<evidence type="ECO:0000313" key="2">
    <source>
        <dbReference type="Proteomes" id="UP000660265"/>
    </source>
</evidence>
<gene>
    <name evidence="1" type="ORF">GCM10011583_65520</name>
</gene>
<accession>A0ABQ2EWP2</accession>
<comment type="caution">
    <text evidence="1">The sequence shown here is derived from an EMBL/GenBank/DDBJ whole genome shotgun (WGS) entry which is preliminary data.</text>
</comment>
<organism evidence="1 2">
    <name type="scientific">Streptomyces camponoticapitis</name>
    <dbReference type="NCBI Taxonomy" id="1616125"/>
    <lineage>
        <taxon>Bacteria</taxon>
        <taxon>Bacillati</taxon>
        <taxon>Actinomycetota</taxon>
        <taxon>Actinomycetes</taxon>
        <taxon>Kitasatosporales</taxon>
        <taxon>Streptomycetaceae</taxon>
        <taxon>Streptomyces</taxon>
    </lineage>
</organism>
<sequence length="59" mass="6390">MFGCEEKRKLYSPICSGVLGAFSKTSETEGMGILPTGEEEVKVTKSEASMTIEVGCKRE</sequence>
<name>A0ABQ2EWP2_9ACTN</name>
<dbReference type="EMBL" id="BMMV01000030">
    <property type="protein sequence ID" value="GGK24413.1"/>
    <property type="molecule type" value="Genomic_DNA"/>
</dbReference>
<evidence type="ECO:0000313" key="1">
    <source>
        <dbReference type="EMBL" id="GGK24413.1"/>
    </source>
</evidence>
<keyword evidence="2" id="KW-1185">Reference proteome</keyword>
<reference evidence="2" key="1">
    <citation type="journal article" date="2019" name="Int. J. Syst. Evol. Microbiol.">
        <title>The Global Catalogue of Microorganisms (GCM) 10K type strain sequencing project: providing services to taxonomists for standard genome sequencing and annotation.</title>
        <authorList>
            <consortium name="The Broad Institute Genomics Platform"/>
            <consortium name="The Broad Institute Genome Sequencing Center for Infectious Disease"/>
            <person name="Wu L."/>
            <person name="Ma J."/>
        </authorList>
    </citation>
    <scope>NUCLEOTIDE SEQUENCE [LARGE SCALE GENOMIC DNA]</scope>
    <source>
        <strain evidence="2">CGMCC 4.7275</strain>
    </source>
</reference>
<proteinExistence type="predicted"/>
<protein>
    <submittedName>
        <fullName evidence="1">Uncharacterized protein</fullName>
    </submittedName>
</protein>